<evidence type="ECO:0000313" key="1">
    <source>
        <dbReference type="EMBL" id="MDN5215335.1"/>
    </source>
</evidence>
<evidence type="ECO:0000313" key="2">
    <source>
        <dbReference type="Proteomes" id="UP001172083"/>
    </source>
</evidence>
<organism evidence="1 2">
    <name type="scientific">Agaribacillus aureus</name>
    <dbReference type="NCBI Taxonomy" id="3051825"/>
    <lineage>
        <taxon>Bacteria</taxon>
        <taxon>Pseudomonadati</taxon>
        <taxon>Bacteroidota</taxon>
        <taxon>Cytophagia</taxon>
        <taxon>Cytophagales</taxon>
        <taxon>Splendidivirgaceae</taxon>
        <taxon>Agaribacillus</taxon>
    </lineage>
</organism>
<dbReference type="EMBL" id="JAUJEB010000006">
    <property type="protein sequence ID" value="MDN5215335.1"/>
    <property type="molecule type" value="Genomic_DNA"/>
</dbReference>
<reference evidence="1" key="1">
    <citation type="submission" date="2023-06" db="EMBL/GenBank/DDBJ databases">
        <title>Genomic of Agaribacillus aureum.</title>
        <authorList>
            <person name="Wang G."/>
        </authorList>
    </citation>
    <scope>NUCLEOTIDE SEQUENCE</scope>
    <source>
        <strain evidence="1">BMA12</strain>
    </source>
</reference>
<dbReference type="Proteomes" id="UP001172083">
    <property type="component" value="Unassembled WGS sequence"/>
</dbReference>
<protein>
    <submittedName>
        <fullName evidence="1">Uncharacterized protein</fullName>
    </submittedName>
</protein>
<comment type="caution">
    <text evidence="1">The sequence shown here is derived from an EMBL/GenBank/DDBJ whole genome shotgun (WGS) entry which is preliminary data.</text>
</comment>
<dbReference type="RefSeq" id="WP_346760670.1">
    <property type="nucleotide sequence ID" value="NZ_JAUJEB010000006.1"/>
</dbReference>
<name>A0ABT8LC29_9BACT</name>
<gene>
    <name evidence="1" type="ORF">QQ020_24865</name>
</gene>
<sequence length="72" mass="8947">MNVLEKTTLLNSIKKEKQRLIDDYDNVESHYKSLYGYTNREKYIKEMEFYNFIISKWDEYKFNTEKKHLNLN</sequence>
<proteinExistence type="predicted"/>
<accession>A0ABT8LC29</accession>
<keyword evidence="2" id="KW-1185">Reference proteome</keyword>